<protein>
    <recommendedName>
        <fullName evidence="3">Bacterial virulence domain-containing protein</fullName>
    </recommendedName>
</protein>
<sequence>MKAIKKIILISVVLGGLFFLFGPEVAPENLQPQEILSLAEDRDVIIVFNSGGWGYTPLEKAWDFAPIIEGIQGTLSEWGYSSAVIPYNRTKNTLIGKVAGAKDFLNSFNLSSETLAEEIEFLAKNSPDKKIIIAGLSNGAAFVNRTYEKVSEEVKGSVYAISLGDPFWTKTFKSDNMLQLDNNGKDSLAEGEIKTLIFSLLETPFKWLSAKINGQNLTFFHAIQPPGHEYLWNSSDVGPQIVTFLQDKLR</sequence>
<dbReference type="InterPro" id="IPR029058">
    <property type="entry name" value="AB_hydrolase_fold"/>
</dbReference>
<dbReference type="EMBL" id="PCUC01000105">
    <property type="protein sequence ID" value="PIQ06508.1"/>
    <property type="molecule type" value="Genomic_DNA"/>
</dbReference>
<organism evidence="1 2">
    <name type="scientific">Candidatus Nealsonbacteria bacterium CG18_big_fil_WC_8_21_14_2_50_37_10</name>
    <dbReference type="NCBI Taxonomy" id="1974717"/>
    <lineage>
        <taxon>Bacteria</taxon>
        <taxon>Candidatus Nealsoniibacteriota</taxon>
    </lineage>
</organism>
<gene>
    <name evidence="1" type="ORF">COW72_01885</name>
</gene>
<proteinExistence type="predicted"/>
<dbReference type="Proteomes" id="UP000230778">
    <property type="component" value="Unassembled WGS sequence"/>
</dbReference>
<accession>A0A2H0FIH6</accession>
<evidence type="ECO:0000313" key="1">
    <source>
        <dbReference type="EMBL" id="PIQ06508.1"/>
    </source>
</evidence>
<comment type="caution">
    <text evidence="1">The sequence shown here is derived from an EMBL/GenBank/DDBJ whole genome shotgun (WGS) entry which is preliminary data.</text>
</comment>
<evidence type="ECO:0008006" key="3">
    <source>
        <dbReference type="Google" id="ProtNLM"/>
    </source>
</evidence>
<evidence type="ECO:0000313" key="2">
    <source>
        <dbReference type="Proteomes" id="UP000230778"/>
    </source>
</evidence>
<dbReference type="SUPFAM" id="SSF53474">
    <property type="entry name" value="alpha/beta-Hydrolases"/>
    <property type="match status" value="1"/>
</dbReference>
<dbReference type="AlphaFoldDB" id="A0A2H0FIH6"/>
<dbReference type="Gene3D" id="3.40.50.1820">
    <property type="entry name" value="alpha/beta hydrolase"/>
    <property type="match status" value="1"/>
</dbReference>
<reference evidence="1 2" key="1">
    <citation type="submission" date="2017-09" db="EMBL/GenBank/DDBJ databases">
        <title>Depth-based differentiation of microbial function through sediment-hosted aquifers and enrichment of novel symbionts in the deep terrestrial subsurface.</title>
        <authorList>
            <person name="Probst A.J."/>
            <person name="Ladd B."/>
            <person name="Jarett J.K."/>
            <person name="Geller-Mcgrath D.E."/>
            <person name="Sieber C.M."/>
            <person name="Emerson J.B."/>
            <person name="Anantharaman K."/>
            <person name="Thomas B.C."/>
            <person name="Malmstrom R."/>
            <person name="Stieglmeier M."/>
            <person name="Klingl A."/>
            <person name="Woyke T."/>
            <person name="Ryan C.M."/>
            <person name="Banfield J.F."/>
        </authorList>
    </citation>
    <scope>NUCLEOTIDE SEQUENCE [LARGE SCALE GENOMIC DNA]</scope>
    <source>
        <strain evidence="1">CG18_big_fil_WC_8_21_14_2_50_37_10</strain>
    </source>
</reference>
<name>A0A2H0FIH6_9BACT</name>